<dbReference type="Proteomes" id="UP000287651">
    <property type="component" value="Unassembled WGS sequence"/>
</dbReference>
<gene>
    <name evidence="1" type="ORF">B296_00033657</name>
</gene>
<sequence length="160" mass="17822">NGKDDTLRHWLRQLRGAASDAEDLDRRVPIPAAGSIPTPTTELRCRTRRELKDLVNLRGKFEIAGLHNMASVDYVKDALKDLRHIAKLILSSGINYDNGNLGESDFSLFDGVNEDNQSLSNVHDELHTSTEDGVVRVSVPNEVCDGLEKTDFDRLSSYKS</sequence>
<feature type="non-terminal residue" evidence="1">
    <location>
        <position position="1"/>
    </location>
</feature>
<dbReference type="EMBL" id="AMZH03003165">
    <property type="protein sequence ID" value="RRT73207.1"/>
    <property type="molecule type" value="Genomic_DNA"/>
</dbReference>
<comment type="caution">
    <text evidence="1">The sequence shown here is derived from an EMBL/GenBank/DDBJ whole genome shotgun (WGS) entry which is preliminary data.</text>
</comment>
<name>A0A427AAF1_ENSVE</name>
<evidence type="ECO:0000313" key="1">
    <source>
        <dbReference type="EMBL" id="RRT73207.1"/>
    </source>
</evidence>
<accession>A0A427AAF1</accession>
<reference evidence="1 2" key="1">
    <citation type="journal article" date="2014" name="Agronomy (Basel)">
        <title>A Draft Genome Sequence for Ensete ventricosum, the Drought-Tolerant Tree Against Hunger.</title>
        <authorList>
            <person name="Harrison J."/>
            <person name="Moore K.A."/>
            <person name="Paszkiewicz K."/>
            <person name="Jones T."/>
            <person name="Grant M."/>
            <person name="Ambacheew D."/>
            <person name="Muzemil S."/>
            <person name="Studholme D.J."/>
        </authorList>
    </citation>
    <scope>NUCLEOTIDE SEQUENCE [LARGE SCALE GENOMIC DNA]</scope>
</reference>
<dbReference type="AlphaFoldDB" id="A0A427AAF1"/>
<evidence type="ECO:0000313" key="2">
    <source>
        <dbReference type="Proteomes" id="UP000287651"/>
    </source>
</evidence>
<evidence type="ECO:0008006" key="3">
    <source>
        <dbReference type="Google" id="ProtNLM"/>
    </source>
</evidence>
<protein>
    <recommendedName>
        <fullName evidence="3">Rx N-terminal domain-containing protein</fullName>
    </recommendedName>
</protein>
<proteinExistence type="predicted"/>
<organism evidence="1 2">
    <name type="scientific">Ensete ventricosum</name>
    <name type="common">Abyssinian banana</name>
    <name type="synonym">Musa ensete</name>
    <dbReference type="NCBI Taxonomy" id="4639"/>
    <lineage>
        <taxon>Eukaryota</taxon>
        <taxon>Viridiplantae</taxon>
        <taxon>Streptophyta</taxon>
        <taxon>Embryophyta</taxon>
        <taxon>Tracheophyta</taxon>
        <taxon>Spermatophyta</taxon>
        <taxon>Magnoliopsida</taxon>
        <taxon>Liliopsida</taxon>
        <taxon>Zingiberales</taxon>
        <taxon>Musaceae</taxon>
        <taxon>Ensete</taxon>
    </lineage>
</organism>